<feature type="transmembrane region" description="Helical" evidence="1">
    <location>
        <begin position="68"/>
        <end position="90"/>
    </location>
</feature>
<protein>
    <recommendedName>
        <fullName evidence="5">Integral membrane protein</fullName>
    </recommendedName>
</protein>
<gene>
    <name evidence="3" type="ORF">ACFSW5_24690</name>
</gene>
<keyword evidence="1" id="KW-0812">Transmembrane</keyword>
<name>A0ABW5R3T0_9BACL</name>
<evidence type="ECO:0008006" key="5">
    <source>
        <dbReference type="Google" id="ProtNLM"/>
    </source>
</evidence>
<dbReference type="Proteomes" id="UP001597493">
    <property type="component" value="Unassembled WGS sequence"/>
</dbReference>
<keyword evidence="4" id="KW-1185">Reference proteome</keyword>
<organism evidence="3 4">
    <name type="scientific">Paenibacillus thailandensis</name>
    <dbReference type="NCBI Taxonomy" id="393250"/>
    <lineage>
        <taxon>Bacteria</taxon>
        <taxon>Bacillati</taxon>
        <taxon>Bacillota</taxon>
        <taxon>Bacilli</taxon>
        <taxon>Bacillales</taxon>
        <taxon>Paenibacillaceae</taxon>
        <taxon>Paenibacillus</taxon>
    </lineage>
</organism>
<reference evidence="4" key="1">
    <citation type="journal article" date="2019" name="Int. J. Syst. Evol. Microbiol.">
        <title>The Global Catalogue of Microorganisms (GCM) 10K type strain sequencing project: providing services to taxonomists for standard genome sequencing and annotation.</title>
        <authorList>
            <consortium name="The Broad Institute Genomics Platform"/>
            <consortium name="The Broad Institute Genome Sequencing Center for Infectious Disease"/>
            <person name="Wu L."/>
            <person name="Ma J."/>
        </authorList>
    </citation>
    <scope>NUCLEOTIDE SEQUENCE [LARGE SCALE GENOMIC DNA]</scope>
    <source>
        <strain evidence="4">TISTR 1827</strain>
    </source>
</reference>
<feature type="transmembrane region" description="Helical" evidence="1">
    <location>
        <begin position="42"/>
        <end position="61"/>
    </location>
</feature>
<dbReference type="EMBL" id="JBHUMY010000043">
    <property type="protein sequence ID" value="MFD2663441.1"/>
    <property type="molecule type" value="Genomic_DNA"/>
</dbReference>
<evidence type="ECO:0000313" key="3">
    <source>
        <dbReference type="EMBL" id="MFD2663441.1"/>
    </source>
</evidence>
<keyword evidence="2" id="KW-0732">Signal</keyword>
<evidence type="ECO:0000313" key="4">
    <source>
        <dbReference type="Proteomes" id="UP001597493"/>
    </source>
</evidence>
<feature type="signal peptide" evidence="2">
    <location>
        <begin position="1"/>
        <end position="29"/>
    </location>
</feature>
<dbReference type="RefSeq" id="WP_379279470.1">
    <property type="nucleotide sequence ID" value="NZ_JBHUGT010000055.1"/>
</dbReference>
<sequence length="138" mass="14596">MEGRKSYYRATCRVLLLAAAGAAASGLTAAGAAVSPLIADRIGTIAFLLAIGCAVLAAGWFRGRYWYYPVFVPVLWVPLSVLALRLLAFVSGGFSEAGHDAIYIYIWLWNAAAVAAGAVLGILARGLIGLVRALERNR</sequence>
<proteinExistence type="predicted"/>
<evidence type="ECO:0000256" key="1">
    <source>
        <dbReference type="SAM" id="Phobius"/>
    </source>
</evidence>
<keyword evidence="1" id="KW-1133">Transmembrane helix</keyword>
<comment type="caution">
    <text evidence="3">The sequence shown here is derived from an EMBL/GenBank/DDBJ whole genome shotgun (WGS) entry which is preliminary data.</text>
</comment>
<accession>A0ABW5R3T0</accession>
<feature type="chain" id="PRO_5045733601" description="Integral membrane protein" evidence="2">
    <location>
        <begin position="30"/>
        <end position="138"/>
    </location>
</feature>
<evidence type="ECO:0000256" key="2">
    <source>
        <dbReference type="SAM" id="SignalP"/>
    </source>
</evidence>
<keyword evidence="1" id="KW-0472">Membrane</keyword>
<feature type="transmembrane region" description="Helical" evidence="1">
    <location>
        <begin position="102"/>
        <end position="128"/>
    </location>
</feature>